<proteinExistence type="predicted"/>
<dbReference type="GeneID" id="80912795"/>
<keyword evidence="2" id="KW-1185">Reference proteome</keyword>
<organism evidence="1 2">
    <name type="scientific">Didymosphaeria variabile</name>
    <dbReference type="NCBI Taxonomy" id="1932322"/>
    <lineage>
        <taxon>Eukaryota</taxon>
        <taxon>Fungi</taxon>
        <taxon>Dikarya</taxon>
        <taxon>Ascomycota</taxon>
        <taxon>Pezizomycotina</taxon>
        <taxon>Dothideomycetes</taxon>
        <taxon>Pleosporomycetidae</taxon>
        <taxon>Pleosporales</taxon>
        <taxon>Massarineae</taxon>
        <taxon>Didymosphaeriaceae</taxon>
        <taxon>Didymosphaeria</taxon>
    </lineage>
</organism>
<dbReference type="AlphaFoldDB" id="A0A9W9C735"/>
<name>A0A9W9C735_9PLEO</name>
<dbReference type="RefSeq" id="XP_056067281.1">
    <property type="nucleotide sequence ID" value="XM_056218016.1"/>
</dbReference>
<gene>
    <name evidence="1" type="ORF">N0V89_009265</name>
</gene>
<evidence type="ECO:0000313" key="2">
    <source>
        <dbReference type="Proteomes" id="UP001140513"/>
    </source>
</evidence>
<comment type="caution">
    <text evidence="1">The sequence shown here is derived from an EMBL/GenBank/DDBJ whole genome shotgun (WGS) entry which is preliminary data.</text>
</comment>
<sequence length="182" mass="20027">MAGEEGTKVLFLHLRVTAILDFPPSTDSLETAINPVHRDKRTLATASAETYGDENTVPFTMSNSPTWLRDQILGTSSLYSPSLQSLMPISANARALHPDKSMFRMDFMTGRMSLAPNYSLVNADGTFVTQYMYYANVYCLVPSPVHGGPKWKMEIVELGMGVMGNVENAMDALAGLLEVGWR</sequence>
<accession>A0A9W9C735</accession>
<protein>
    <submittedName>
        <fullName evidence="1">Uncharacterized protein</fullName>
    </submittedName>
</protein>
<evidence type="ECO:0000313" key="1">
    <source>
        <dbReference type="EMBL" id="KAJ4347893.1"/>
    </source>
</evidence>
<dbReference type="EMBL" id="JAPEUX010000007">
    <property type="protein sequence ID" value="KAJ4347893.1"/>
    <property type="molecule type" value="Genomic_DNA"/>
</dbReference>
<dbReference type="Proteomes" id="UP001140513">
    <property type="component" value="Unassembled WGS sequence"/>
</dbReference>
<reference evidence="1" key="1">
    <citation type="submission" date="2022-10" db="EMBL/GenBank/DDBJ databases">
        <title>Tapping the CABI collections for fungal endophytes: first genome assemblies for Collariella, Neodidymelliopsis, Ascochyta clinopodiicola, Didymella pomorum, Didymosphaeria variabile, Neocosmospora piperis and Neocucurbitaria cava.</title>
        <authorList>
            <person name="Hill R."/>
        </authorList>
    </citation>
    <scope>NUCLEOTIDE SEQUENCE</scope>
    <source>
        <strain evidence="1">IMI 356815</strain>
    </source>
</reference>